<evidence type="ECO:0000256" key="1">
    <source>
        <dbReference type="ARBA" id="ARBA00009716"/>
    </source>
</evidence>
<dbReference type="GO" id="GO:0015930">
    <property type="term" value="F:glutamate synthase activity"/>
    <property type="evidence" value="ECO:0007669"/>
    <property type="project" value="InterPro"/>
</dbReference>
<dbReference type="PANTHER" id="PTHR43819">
    <property type="entry name" value="ARCHAEAL-TYPE GLUTAMATE SYNTHASE [NADPH]"/>
    <property type="match status" value="1"/>
</dbReference>
<dbReference type="InterPro" id="IPR002932">
    <property type="entry name" value="Glu_synthdom"/>
</dbReference>
<dbReference type="AlphaFoldDB" id="A0AAE3L0A7"/>
<keyword evidence="5" id="KW-1185">Reference proteome</keyword>
<gene>
    <name evidence="4" type="ORF">NSA47_13765</name>
</gene>
<evidence type="ECO:0000313" key="5">
    <source>
        <dbReference type="Proteomes" id="UP001205748"/>
    </source>
</evidence>
<dbReference type="SUPFAM" id="SSF51395">
    <property type="entry name" value="FMN-linked oxidoreductases"/>
    <property type="match status" value="1"/>
</dbReference>
<feature type="domain" description="Glutamate synthase" evidence="3">
    <location>
        <begin position="91"/>
        <end position="401"/>
    </location>
</feature>
<dbReference type="PIRSF" id="PIRSF006429">
    <property type="entry name" value="GOGAT_lg_2"/>
    <property type="match status" value="1"/>
</dbReference>
<evidence type="ECO:0000259" key="3">
    <source>
        <dbReference type="Pfam" id="PF01645"/>
    </source>
</evidence>
<dbReference type="PANTHER" id="PTHR43819:SF1">
    <property type="entry name" value="ARCHAEAL-TYPE GLUTAMATE SYNTHASE [NADPH]"/>
    <property type="match status" value="1"/>
</dbReference>
<evidence type="ECO:0000313" key="4">
    <source>
        <dbReference type="EMBL" id="MCR1900031.1"/>
    </source>
</evidence>
<name>A0AAE3L0A7_9FIRM</name>
<dbReference type="Pfam" id="PF01645">
    <property type="entry name" value="Glu_synthase"/>
    <property type="match status" value="1"/>
</dbReference>
<dbReference type="EMBL" id="JANKAS010000017">
    <property type="protein sequence ID" value="MCR1900031.1"/>
    <property type="molecule type" value="Genomic_DNA"/>
</dbReference>
<dbReference type="InterPro" id="IPR013785">
    <property type="entry name" value="Aldolase_TIM"/>
</dbReference>
<dbReference type="GO" id="GO:0006537">
    <property type="term" value="P:glutamate biosynthetic process"/>
    <property type="evidence" value="ECO:0007669"/>
    <property type="project" value="InterPro"/>
</dbReference>
<reference evidence="4" key="1">
    <citation type="submission" date="2022-07" db="EMBL/GenBank/DDBJ databases">
        <title>Enhanced cultured diversity of the mouse gut microbiota enables custom-made synthetic communities.</title>
        <authorList>
            <person name="Afrizal A."/>
        </authorList>
    </citation>
    <scope>NUCLEOTIDE SEQUENCE</scope>
    <source>
        <strain evidence="4">DSM 28593</strain>
    </source>
</reference>
<sequence length="434" mass="47647">MIEEWSQKIMEMFLERMREIESVKAPNMTYGFDLLKIGAIGERAEHGVPVTEIYGTSIKFPYFDELRFVPAMIAKKPVDPLEVNTQVRIGPKAKIPLRLPTPIMATAMAYGISISKEAKKAWGKGTALAGTACNSGDAGFYLPEREQAKYYIVQYNRARYGNREEELKQADAIEIRFGQASMGPLTETVESTDIDEELARHLNLEKGQSAMRPILHPEIKEGKSLKHIVENLRKIRDDIPIGAKIAAGNIEKDLDEIIEARCDFVTIDGAGGGTAGSPKVSMDNATIPLLFAIPRAYHYLVKKGVKENISLIAVGGLRDSGDYMKALALGADAVYAGQSALIAMVYSQLQKVPMGTSPAELYLSWGKHTDKLDWEAGAQELANFIKASTMEMAMLTGLVGKKDIKDVSVEDLVCFNQDIKAATGISLAWQPSNN</sequence>
<dbReference type="RefSeq" id="WP_257532943.1">
    <property type="nucleotide sequence ID" value="NZ_JANKAS010000017.1"/>
</dbReference>
<organism evidence="4 5">
    <name type="scientific">Irregularibacter muris</name>
    <dbReference type="NCBI Taxonomy" id="1796619"/>
    <lineage>
        <taxon>Bacteria</taxon>
        <taxon>Bacillati</taxon>
        <taxon>Bacillota</taxon>
        <taxon>Clostridia</taxon>
        <taxon>Eubacteriales</taxon>
        <taxon>Eubacteriaceae</taxon>
        <taxon>Irregularibacter</taxon>
    </lineage>
</organism>
<proteinExistence type="inferred from homology"/>
<dbReference type="CDD" id="cd02808">
    <property type="entry name" value="GltS_FMN"/>
    <property type="match status" value="1"/>
</dbReference>
<comment type="similarity">
    <text evidence="1 2">Belongs to the glutamate synthase family.</text>
</comment>
<evidence type="ECO:0000256" key="2">
    <source>
        <dbReference type="PIRNR" id="PIRNR006429"/>
    </source>
</evidence>
<dbReference type="Proteomes" id="UP001205748">
    <property type="component" value="Unassembled WGS sequence"/>
</dbReference>
<dbReference type="Gene3D" id="3.20.20.70">
    <property type="entry name" value="Aldolase class I"/>
    <property type="match status" value="1"/>
</dbReference>
<protein>
    <submittedName>
        <fullName evidence="4">FMN-binding glutamate synthase family protein</fullName>
    </submittedName>
</protein>
<comment type="caution">
    <text evidence="4">The sequence shown here is derived from an EMBL/GenBank/DDBJ whole genome shotgun (WGS) entry which is preliminary data.</text>
</comment>
<dbReference type="InterPro" id="IPR024188">
    <property type="entry name" value="GltB"/>
</dbReference>
<accession>A0AAE3L0A7</accession>